<proteinExistence type="predicted"/>
<evidence type="ECO:0000256" key="1">
    <source>
        <dbReference type="SAM" id="Phobius"/>
    </source>
</evidence>
<dbReference type="AlphaFoldDB" id="A0AAU8MXR7"/>
<accession>A0AAU8MXR7</accession>
<feature type="transmembrane region" description="Helical" evidence="1">
    <location>
        <begin position="21"/>
        <end position="40"/>
    </location>
</feature>
<organism evidence="2">
    <name type="scientific">Lysobacter firmicutimachus</name>
    <dbReference type="NCBI Taxonomy" id="1792846"/>
    <lineage>
        <taxon>Bacteria</taxon>
        <taxon>Pseudomonadati</taxon>
        <taxon>Pseudomonadota</taxon>
        <taxon>Gammaproteobacteria</taxon>
        <taxon>Lysobacterales</taxon>
        <taxon>Lysobacteraceae</taxon>
        <taxon>Lysobacter</taxon>
    </lineage>
</organism>
<name>A0AAU8MXR7_9GAMM</name>
<gene>
    <name evidence="2" type="ORF">ABU614_06225</name>
</gene>
<keyword evidence="1" id="KW-0472">Membrane</keyword>
<keyword evidence="1" id="KW-1133">Transmembrane helix</keyword>
<dbReference type="RefSeq" id="WP_363799741.1">
    <property type="nucleotide sequence ID" value="NZ_CP159925.1"/>
</dbReference>
<evidence type="ECO:0000313" key="2">
    <source>
        <dbReference type="EMBL" id="XCO76382.1"/>
    </source>
</evidence>
<reference evidence="2" key="1">
    <citation type="submission" date="2024-06" db="EMBL/GenBank/DDBJ databases">
        <authorList>
            <person name="Li S."/>
        </authorList>
    </citation>
    <scope>NUCLEOTIDE SEQUENCE</scope>
    <source>
        <strain evidence="2">SR10</strain>
    </source>
</reference>
<keyword evidence="1" id="KW-0812">Transmembrane</keyword>
<dbReference type="EMBL" id="CP159925">
    <property type="protein sequence ID" value="XCO76382.1"/>
    <property type="molecule type" value="Genomic_DNA"/>
</dbReference>
<protein>
    <submittedName>
        <fullName evidence="2">Uncharacterized protein</fullName>
    </submittedName>
</protein>
<sequence>MPAAPPAYCPAAPTATHRQRILLLIALAAAGGFVYLQWFAAPSRGDYRIAEIERRPIPKTVLIELWRDTALGQCARAQDRYRLAPDACRGIVRERHAACAASASAGAPELIAGKQASRRIARPYLDCVLPHPHCRGVEVRTEEQARQHCRD</sequence>